<accession>A0A9P4PPW5</accession>
<feature type="region of interest" description="Disordered" evidence="1">
    <location>
        <begin position="115"/>
        <end position="140"/>
    </location>
</feature>
<evidence type="ECO:0000313" key="2">
    <source>
        <dbReference type="EMBL" id="KAF2448065.1"/>
    </source>
</evidence>
<reference evidence="2" key="1">
    <citation type="journal article" date="2020" name="Stud. Mycol.">
        <title>101 Dothideomycetes genomes: a test case for predicting lifestyles and emergence of pathogens.</title>
        <authorList>
            <person name="Haridas S."/>
            <person name="Albert R."/>
            <person name="Binder M."/>
            <person name="Bloem J."/>
            <person name="Labutti K."/>
            <person name="Salamov A."/>
            <person name="Andreopoulos B."/>
            <person name="Baker S."/>
            <person name="Barry K."/>
            <person name="Bills G."/>
            <person name="Bluhm B."/>
            <person name="Cannon C."/>
            <person name="Castanera R."/>
            <person name="Culley D."/>
            <person name="Daum C."/>
            <person name="Ezra D."/>
            <person name="Gonzalez J."/>
            <person name="Henrissat B."/>
            <person name="Kuo A."/>
            <person name="Liang C."/>
            <person name="Lipzen A."/>
            <person name="Lutzoni F."/>
            <person name="Magnuson J."/>
            <person name="Mondo S."/>
            <person name="Nolan M."/>
            <person name="Ohm R."/>
            <person name="Pangilinan J."/>
            <person name="Park H.-J."/>
            <person name="Ramirez L."/>
            <person name="Alfaro M."/>
            <person name="Sun H."/>
            <person name="Tritt A."/>
            <person name="Yoshinaga Y."/>
            <person name="Zwiers L.-H."/>
            <person name="Turgeon B."/>
            <person name="Goodwin S."/>
            <person name="Spatafora J."/>
            <person name="Crous P."/>
            <person name="Grigoriev I."/>
        </authorList>
    </citation>
    <scope>NUCLEOTIDE SEQUENCE</scope>
    <source>
        <strain evidence="2">CBS 690.94</strain>
    </source>
</reference>
<comment type="caution">
    <text evidence="2">The sequence shown here is derived from an EMBL/GenBank/DDBJ whole genome shotgun (WGS) entry which is preliminary data.</text>
</comment>
<protein>
    <submittedName>
        <fullName evidence="2">Uncharacterized protein</fullName>
    </submittedName>
</protein>
<dbReference type="AlphaFoldDB" id="A0A9P4PPW5"/>
<evidence type="ECO:0000256" key="1">
    <source>
        <dbReference type="SAM" id="MobiDB-lite"/>
    </source>
</evidence>
<gene>
    <name evidence="2" type="ORF">P171DRAFT_441924</name>
</gene>
<name>A0A9P4PPW5_9PLEO</name>
<proteinExistence type="predicted"/>
<evidence type="ECO:0000313" key="3">
    <source>
        <dbReference type="Proteomes" id="UP000799764"/>
    </source>
</evidence>
<sequence>MASLGFVLPAEPNAFAGPLGSMDPRLFYNTGGVGTGFYPSSVDSSFPTNNPEVQSDQSAIFCGNGGSAMARSNAQVDTFMEGRQTDGIATWPTTCACQDRASVAMRRLPVPVSSFSNPIGSQTKNHVASRNPSEATTSKIDQNRVVQDLIAFASEPISEDFRASYWKAASANVARVF</sequence>
<dbReference type="EMBL" id="MU001496">
    <property type="protein sequence ID" value="KAF2448065.1"/>
    <property type="molecule type" value="Genomic_DNA"/>
</dbReference>
<dbReference type="Proteomes" id="UP000799764">
    <property type="component" value="Unassembled WGS sequence"/>
</dbReference>
<keyword evidence="3" id="KW-1185">Reference proteome</keyword>
<organism evidence="2 3">
    <name type="scientific">Karstenula rhodostoma CBS 690.94</name>
    <dbReference type="NCBI Taxonomy" id="1392251"/>
    <lineage>
        <taxon>Eukaryota</taxon>
        <taxon>Fungi</taxon>
        <taxon>Dikarya</taxon>
        <taxon>Ascomycota</taxon>
        <taxon>Pezizomycotina</taxon>
        <taxon>Dothideomycetes</taxon>
        <taxon>Pleosporomycetidae</taxon>
        <taxon>Pleosporales</taxon>
        <taxon>Massarineae</taxon>
        <taxon>Didymosphaeriaceae</taxon>
        <taxon>Karstenula</taxon>
    </lineage>
</organism>